<comment type="caution">
    <text evidence="3">The sequence shown here is derived from an EMBL/GenBank/DDBJ whole genome shotgun (WGS) entry which is preliminary data.</text>
</comment>
<dbReference type="GO" id="GO:0006355">
    <property type="term" value="P:regulation of DNA-templated transcription"/>
    <property type="evidence" value="ECO:0007669"/>
    <property type="project" value="InterPro"/>
</dbReference>
<organism evidence="3 4">
    <name type="scientific">Klebsiella indica</name>
    <dbReference type="NCBI Taxonomy" id="2582917"/>
    <lineage>
        <taxon>Bacteria</taxon>
        <taxon>Pseudomonadati</taxon>
        <taxon>Pseudomonadota</taxon>
        <taxon>Gammaproteobacteria</taxon>
        <taxon>Enterobacterales</taxon>
        <taxon>Enterobacteriaceae</taxon>
        <taxon>Klebsiella/Raoultella group</taxon>
        <taxon>Klebsiella</taxon>
    </lineage>
</organism>
<dbReference type="RefSeq" id="WP_138360614.1">
    <property type="nucleotide sequence ID" value="NZ_VCHQ01000011.1"/>
</dbReference>
<dbReference type="AlphaFoldDB" id="A0A5R9LJC2"/>
<dbReference type="InterPro" id="IPR016032">
    <property type="entry name" value="Sig_transdc_resp-reg_C-effctor"/>
</dbReference>
<sequence>MLGFNSSLLRYKFIYLTKNVYDGIAVHSVFEELLLSSELKRELQEDIPFHLIDKYVNFIPFSLRFVDTSKTRSKPFENDIIFSAKWLDDKRVVFSNVLFFVDMYSPDKTSMLHLGGRNELSVIKGRMELFLIHCHSIITGNKKRYHNYFLFTLREQQIVFHLLEGLSIKEISRELRVSDKLIYRERNSLVRKLIMQQDPSLYRRLRTMALLRAKQNAAIHGCSSV</sequence>
<dbReference type="SUPFAM" id="SSF46894">
    <property type="entry name" value="C-terminal effector domain of the bipartite response regulators"/>
    <property type="match status" value="1"/>
</dbReference>
<reference evidence="3 4" key="1">
    <citation type="submission" date="2019-05" db="EMBL/GenBank/DDBJ databases">
        <title>Genome sequence of Klebsiella sp strain TOUT106.</title>
        <authorList>
            <person name="Rahi P."/>
            <person name="Chaudhari D."/>
        </authorList>
    </citation>
    <scope>NUCLEOTIDE SEQUENCE [LARGE SCALE GENOMIC DNA]</scope>
    <source>
        <strain evidence="3 4">TOUT106</strain>
    </source>
</reference>
<dbReference type="EMBL" id="VCHQ01000011">
    <property type="protein sequence ID" value="TLV19227.1"/>
    <property type="molecule type" value="Genomic_DNA"/>
</dbReference>
<evidence type="ECO:0000259" key="2">
    <source>
        <dbReference type="SMART" id="SM00421"/>
    </source>
</evidence>
<proteinExistence type="predicted"/>
<dbReference type="InterPro" id="IPR000792">
    <property type="entry name" value="Tscrpt_reg_LuxR_C"/>
</dbReference>
<gene>
    <name evidence="3" type="ORF">FE839_09615</name>
</gene>
<name>A0A5R9LJC2_9ENTR</name>
<evidence type="ECO:0000313" key="3">
    <source>
        <dbReference type="EMBL" id="TLV19227.1"/>
    </source>
</evidence>
<evidence type="ECO:0000256" key="1">
    <source>
        <dbReference type="ARBA" id="ARBA00023125"/>
    </source>
</evidence>
<dbReference type="Proteomes" id="UP000307430">
    <property type="component" value="Unassembled WGS sequence"/>
</dbReference>
<feature type="domain" description="HTH luxR-type" evidence="2">
    <location>
        <begin position="148"/>
        <end position="205"/>
    </location>
</feature>
<keyword evidence="1" id="KW-0238">DNA-binding</keyword>
<dbReference type="Gene3D" id="1.10.10.10">
    <property type="entry name" value="Winged helix-like DNA-binding domain superfamily/Winged helix DNA-binding domain"/>
    <property type="match status" value="1"/>
</dbReference>
<dbReference type="SMART" id="SM00421">
    <property type="entry name" value="HTH_LUXR"/>
    <property type="match status" value="1"/>
</dbReference>
<protein>
    <recommendedName>
        <fullName evidence="2">HTH luxR-type domain-containing protein</fullName>
    </recommendedName>
</protein>
<evidence type="ECO:0000313" key="4">
    <source>
        <dbReference type="Proteomes" id="UP000307430"/>
    </source>
</evidence>
<accession>A0A5R9LJC2</accession>
<dbReference type="GO" id="GO:0003677">
    <property type="term" value="F:DNA binding"/>
    <property type="evidence" value="ECO:0007669"/>
    <property type="project" value="UniProtKB-KW"/>
</dbReference>
<dbReference type="InterPro" id="IPR036388">
    <property type="entry name" value="WH-like_DNA-bd_sf"/>
</dbReference>
<keyword evidence="4" id="KW-1185">Reference proteome</keyword>